<dbReference type="NCBIfam" id="TIGR00497">
    <property type="entry name" value="hsdM"/>
    <property type="match status" value="1"/>
</dbReference>
<comment type="caution">
    <text evidence="11">The sequence shown here is derived from an EMBL/GenBank/DDBJ whole genome shotgun (WGS) entry which is preliminary data.</text>
</comment>
<evidence type="ECO:0000256" key="2">
    <source>
        <dbReference type="ARBA" id="ARBA00011900"/>
    </source>
</evidence>
<comment type="similarity">
    <text evidence="1">Belongs to the N(4)/N(6)-methyltransferase family.</text>
</comment>
<dbReference type="InterPro" id="IPR038333">
    <property type="entry name" value="T1MK-like_N_sf"/>
</dbReference>
<keyword evidence="12" id="KW-1185">Reference proteome</keyword>
<evidence type="ECO:0000256" key="5">
    <source>
        <dbReference type="ARBA" id="ARBA00022691"/>
    </source>
</evidence>
<evidence type="ECO:0000256" key="8">
    <source>
        <dbReference type="SAM" id="Coils"/>
    </source>
</evidence>
<evidence type="ECO:0000313" key="11">
    <source>
        <dbReference type="EMBL" id="GAA0209704.1"/>
    </source>
</evidence>
<dbReference type="SUPFAM" id="SSF53335">
    <property type="entry name" value="S-adenosyl-L-methionine-dependent methyltransferases"/>
    <property type="match status" value="1"/>
</dbReference>
<keyword evidence="5" id="KW-0949">S-adenosyl-L-methionine</keyword>
<feature type="domain" description="DNA methylase adenine-specific" evidence="9">
    <location>
        <begin position="163"/>
        <end position="474"/>
    </location>
</feature>
<dbReference type="InterPro" id="IPR022749">
    <property type="entry name" value="D12N6_MeTrfase_N"/>
</dbReference>
<protein>
    <recommendedName>
        <fullName evidence="2">site-specific DNA-methyltransferase (adenine-specific)</fullName>
        <ecNumber evidence="2">2.1.1.72</ecNumber>
    </recommendedName>
</protein>
<evidence type="ECO:0000256" key="3">
    <source>
        <dbReference type="ARBA" id="ARBA00022603"/>
    </source>
</evidence>
<proteinExistence type="inferred from homology"/>
<dbReference type="Pfam" id="PF02384">
    <property type="entry name" value="N6_Mtase"/>
    <property type="match status" value="1"/>
</dbReference>
<dbReference type="Proteomes" id="UP001500399">
    <property type="component" value="Unassembled WGS sequence"/>
</dbReference>
<evidence type="ECO:0000256" key="6">
    <source>
        <dbReference type="ARBA" id="ARBA00022747"/>
    </source>
</evidence>
<dbReference type="InterPro" id="IPR004546">
    <property type="entry name" value="Restrct_endonuc_T1M"/>
</dbReference>
<keyword evidence="4" id="KW-0808">Transferase</keyword>
<gene>
    <name evidence="11" type="ORF">GCM10008919_11180</name>
</gene>
<evidence type="ECO:0000313" key="12">
    <source>
        <dbReference type="Proteomes" id="UP001500399"/>
    </source>
</evidence>
<name>A0ABP3CLS0_9FIRM</name>
<dbReference type="InterPro" id="IPR029063">
    <property type="entry name" value="SAM-dependent_MTases_sf"/>
</dbReference>
<comment type="catalytic activity">
    <reaction evidence="7">
        <text>a 2'-deoxyadenosine in DNA + S-adenosyl-L-methionine = an N(6)-methyl-2'-deoxyadenosine in DNA + S-adenosyl-L-homocysteine + H(+)</text>
        <dbReference type="Rhea" id="RHEA:15197"/>
        <dbReference type="Rhea" id="RHEA-COMP:12418"/>
        <dbReference type="Rhea" id="RHEA-COMP:12419"/>
        <dbReference type="ChEBI" id="CHEBI:15378"/>
        <dbReference type="ChEBI" id="CHEBI:57856"/>
        <dbReference type="ChEBI" id="CHEBI:59789"/>
        <dbReference type="ChEBI" id="CHEBI:90615"/>
        <dbReference type="ChEBI" id="CHEBI:90616"/>
        <dbReference type="EC" id="2.1.1.72"/>
    </reaction>
</comment>
<dbReference type="Gene3D" id="1.20.1260.30">
    <property type="match status" value="1"/>
</dbReference>
<keyword evidence="3" id="KW-0489">Methyltransferase</keyword>
<dbReference type="EMBL" id="BAAACR010000008">
    <property type="protein sequence ID" value="GAA0209704.1"/>
    <property type="molecule type" value="Genomic_DNA"/>
</dbReference>
<dbReference type="PANTHER" id="PTHR42933:SF1">
    <property type="entry name" value="SITE-SPECIFIC DNA-METHYLTRANSFERASE (ADENINE-SPECIFIC)"/>
    <property type="match status" value="1"/>
</dbReference>
<evidence type="ECO:0000259" key="10">
    <source>
        <dbReference type="Pfam" id="PF12161"/>
    </source>
</evidence>
<dbReference type="EC" id="2.1.1.72" evidence="2"/>
<dbReference type="InterPro" id="IPR051537">
    <property type="entry name" value="DNA_Adenine_Mtase"/>
</dbReference>
<evidence type="ECO:0000256" key="7">
    <source>
        <dbReference type="ARBA" id="ARBA00047942"/>
    </source>
</evidence>
<dbReference type="PRINTS" id="PR00507">
    <property type="entry name" value="N12N6MTFRASE"/>
</dbReference>
<accession>A0ABP3CLS0</accession>
<dbReference type="Pfam" id="PF12161">
    <property type="entry name" value="HsdM_N"/>
    <property type="match status" value="1"/>
</dbReference>
<reference evidence="12" key="1">
    <citation type="journal article" date="2019" name="Int. J. Syst. Evol. Microbiol.">
        <title>The Global Catalogue of Microorganisms (GCM) 10K type strain sequencing project: providing services to taxonomists for standard genome sequencing and annotation.</title>
        <authorList>
            <consortium name="The Broad Institute Genomics Platform"/>
            <consortium name="The Broad Institute Genome Sequencing Center for Infectious Disease"/>
            <person name="Wu L."/>
            <person name="Ma J."/>
        </authorList>
    </citation>
    <scope>NUCLEOTIDE SEQUENCE [LARGE SCALE GENOMIC DNA]</scope>
    <source>
        <strain evidence="12">JCM 8542</strain>
    </source>
</reference>
<evidence type="ECO:0000256" key="1">
    <source>
        <dbReference type="ARBA" id="ARBA00006594"/>
    </source>
</evidence>
<feature type="coiled-coil region" evidence="8">
    <location>
        <begin position="719"/>
        <end position="746"/>
    </location>
</feature>
<feature type="domain" description="N6 adenine-specific DNA methyltransferase N-terminal" evidence="10">
    <location>
        <begin position="6"/>
        <end position="125"/>
    </location>
</feature>
<dbReference type="PANTHER" id="PTHR42933">
    <property type="entry name" value="SLR6095 PROTEIN"/>
    <property type="match status" value="1"/>
</dbReference>
<sequence>MNKQKLAQYIWASANQMRGTIAANTYKDYILAFIFYKYLSDYEISFLKANGYDDAMIADEVNEADTSLVQFVQNNIGYFIAHEHLYATWLAMRNDFDVSNVSDALAAFNRLISPTHTKVFEKIFDTLQSGLSNFGNSSGAQTKAIRSLLALIKDIPTDGRQGYDVLGFIYEYLIGMFASNAGKKAGEFYTPHEVSLLMSEIIARHLQERNTIQIYDPTSGSGSLLINIGRSASKYMSPNAIKYYAQELEKSTYDLTRMNLVMRGISPANIEVRNADTLEEDWPNDPAKPYEPLYVDAVVSNPPYSKAWDPSDKEHDPRYVRFGLAPRGKADYAFLLHDLYHLRPDGIMTIVLPHGVLFRGGEEGTIRKNLIEENHIDAIIGLPPNIFFGTGIPTIIMVLRQQRPHTDVLIIDAAKGFVKEGKNNRLRASDIKRIVDVIARRADVARFARVVSRDEIRANEYNLNIPRYVNSAEPAEQWDVYACMFGGIPRTELSAMEPYWRTLPTLKSALFHDADAPYVRLAVDHVRDAIECHADVRAFAQSIHAALSSYPGVLRSVLMDGMAQVDIARAEAQLGDALFACLADAPLIDPYAAYQMLDEAWEHIAVDLEMIQTEGFSVVREVDMEEQDGRIIPFALVQRTLLRTEVDALQAMREELAEIPNAYADILENMSADEREECAEILSEEGDAFLSKEVTRKEKELHKDNRLAFGALCRIVDNVSAVMKREKKLKKEIREAEAALTAKTKACIEQLSDDTARDLLEKKWIVPLVEDLQSLPATVIKEAVHRIEVLQNKYAVTFSAIEEEIRETETALAQMVDLLEGSTYDRHGLDAFKALLMGEQNG</sequence>
<dbReference type="PROSITE" id="PS00092">
    <property type="entry name" value="N6_MTASE"/>
    <property type="match status" value="1"/>
</dbReference>
<organism evidence="11 12">
    <name type="scientific">Selenomonas dianae</name>
    <dbReference type="NCBI Taxonomy" id="135079"/>
    <lineage>
        <taxon>Bacteria</taxon>
        <taxon>Bacillati</taxon>
        <taxon>Bacillota</taxon>
        <taxon>Negativicutes</taxon>
        <taxon>Selenomonadales</taxon>
        <taxon>Selenomonadaceae</taxon>
        <taxon>Selenomonas</taxon>
    </lineage>
</organism>
<dbReference type="InterPro" id="IPR003356">
    <property type="entry name" value="DNA_methylase_A-5"/>
</dbReference>
<keyword evidence="8" id="KW-0175">Coiled coil</keyword>
<evidence type="ECO:0000259" key="9">
    <source>
        <dbReference type="Pfam" id="PF02384"/>
    </source>
</evidence>
<dbReference type="Gene3D" id="3.40.50.150">
    <property type="entry name" value="Vaccinia Virus protein VP39"/>
    <property type="match status" value="1"/>
</dbReference>
<keyword evidence="6" id="KW-0680">Restriction system</keyword>
<dbReference type="InterPro" id="IPR002052">
    <property type="entry name" value="DNA_methylase_N6_adenine_CS"/>
</dbReference>
<evidence type="ECO:0000256" key="4">
    <source>
        <dbReference type="ARBA" id="ARBA00022679"/>
    </source>
</evidence>
<dbReference type="RefSeq" id="WP_304986821.1">
    <property type="nucleotide sequence ID" value="NZ_BAAACR010000008.1"/>
</dbReference>